<protein>
    <submittedName>
        <fullName evidence="1">Uncharacterized protein</fullName>
    </submittedName>
</protein>
<proteinExistence type="predicted"/>
<accession>A0A3M6TT36</accession>
<dbReference type="EMBL" id="RCHS01002978">
    <property type="protein sequence ID" value="RMX44479.1"/>
    <property type="molecule type" value="Genomic_DNA"/>
</dbReference>
<comment type="caution">
    <text evidence="1">The sequence shown here is derived from an EMBL/GenBank/DDBJ whole genome shotgun (WGS) entry which is preliminary data.</text>
</comment>
<evidence type="ECO:0000313" key="1">
    <source>
        <dbReference type="EMBL" id="RMX44479.1"/>
    </source>
</evidence>
<reference evidence="1 2" key="1">
    <citation type="journal article" date="2018" name="Sci. Rep.">
        <title>Comparative analysis of the Pocillopora damicornis genome highlights role of immune system in coral evolution.</title>
        <authorList>
            <person name="Cunning R."/>
            <person name="Bay R.A."/>
            <person name="Gillette P."/>
            <person name="Baker A.C."/>
            <person name="Traylor-Knowles N."/>
        </authorList>
    </citation>
    <scope>NUCLEOTIDE SEQUENCE [LARGE SCALE GENOMIC DNA]</scope>
    <source>
        <strain evidence="1">RSMAS</strain>
        <tissue evidence="1">Whole animal</tissue>
    </source>
</reference>
<organism evidence="1 2">
    <name type="scientific">Pocillopora damicornis</name>
    <name type="common">Cauliflower coral</name>
    <name type="synonym">Millepora damicornis</name>
    <dbReference type="NCBI Taxonomy" id="46731"/>
    <lineage>
        <taxon>Eukaryota</taxon>
        <taxon>Metazoa</taxon>
        <taxon>Cnidaria</taxon>
        <taxon>Anthozoa</taxon>
        <taxon>Hexacorallia</taxon>
        <taxon>Scleractinia</taxon>
        <taxon>Astrocoeniina</taxon>
        <taxon>Pocilloporidae</taxon>
        <taxon>Pocillopora</taxon>
    </lineage>
</organism>
<keyword evidence="2" id="KW-1185">Reference proteome</keyword>
<dbReference type="AlphaFoldDB" id="A0A3M6TT36"/>
<name>A0A3M6TT36_POCDA</name>
<gene>
    <name evidence="1" type="ORF">pdam_00006004</name>
</gene>
<evidence type="ECO:0000313" key="2">
    <source>
        <dbReference type="Proteomes" id="UP000275408"/>
    </source>
</evidence>
<sequence>MSGAPWSVVEVFDDVDDKLHAFDLLFNEILDHPALTRSIKVRGKPNPYIMEEILGKSTNFKIESLAEENNFDFNNSIFTPRSFPTSEQFTFHSVECKQVEDLINAMPSNKAPGIDKILRLVL</sequence>
<dbReference type="Proteomes" id="UP000275408">
    <property type="component" value="Unassembled WGS sequence"/>
</dbReference>